<dbReference type="Proteomes" id="UP000546917">
    <property type="component" value="Unassembled WGS sequence"/>
</dbReference>
<dbReference type="RefSeq" id="WP_081142974.1">
    <property type="nucleotide sequence ID" value="NZ_CP015363.1"/>
</dbReference>
<dbReference type="GeneID" id="31677080"/>
<accession>A0A1V0N5S7</accession>
<gene>
    <name evidence="2" type="ORF">FAD_1590</name>
    <name evidence="3" type="ORF">HLB00_01530</name>
</gene>
<reference evidence="3 5" key="2">
    <citation type="submission" date="2020-05" db="EMBL/GenBank/DDBJ databases">
        <authorList>
            <person name="Zhang R."/>
        </authorList>
    </citation>
    <scope>NUCLEOTIDE SEQUENCE [LARGE SCALE GENOMIC DNA]</scope>
    <source>
        <strain evidence="3 5">DSM 28986</strain>
    </source>
</reference>
<dbReference type="InterPro" id="IPR023606">
    <property type="entry name" value="CoA-Trfase_III_dom_1_sf"/>
</dbReference>
<dbReference type="PANTHER" id="PTHR48207">
    <property type="entry name" value="SUCCINATE--HYDROXYMETHYLGLUTARATE COA-TRANSFERASE"/>
    <property type="match status" value="1"/>
</dbReference>
<dbReference type="EMBL" id="JABGBP010000041">
    <property type="protein sequence ID" value="NOL59518.1"/>
    <property type="molecule type" value="Genomic_DNA"/>
</dbReference>
<keyword evidence="1 3" id="KW-0808">Transferase</keyword>
<dbReference type="GO" id="GO:0008410">
    <property type="term" value="F:CoA-transferase activity"/>
    <property type="evidence" value="ECO:0007669"/>
    <property type="project" value="TreeGrafter"/>
</dbReference>
<keyword evidence="4" id="KW-1185">Reference proteome</keyword>
<sequence>MKRVIELGQIVAGPTAGLIFADMGFEVIKVEKPCSGDISRELNGTSAGTFMYYNRGKKSLELDIKTDFGKEVLTKLLSTADIIVENMAPGTMKKIGFSYEDVKKINSRIIYVSIKGYMEGPYENRKSLDYPIEIESGLAYMTGTKDRPMRMGASIVDMVAAILGVTKAFQLISENKGGLVEIGLFETAMFLAGQHIATYEIEKKDLEPINEMNFAWGIYDYFMSSDNKKLFIAVATDDQWKKFCEGFGLQSIITDEKFSSNNARYMHRDFLIPLIQKKLLSMKYEEIKNVLDLYNISYGTLNKPWDLLHDPQALKYMVNMNYNNNSYEVPRLPFSVAQNNNAPTLGNCTKKILSDLGYSDTRIEEAIKTMIK</sequence>
<dbReference type="Proteomes" id="UP000192050">
    <property type="component" value="Chromosome"/>
</dbReference>
<reference evidence="2 4" key="1">
    <citation type="submission" date="2011-10" db="EMBL/GenBank/DDBJ databases">
        <title>Metabolic and evolutionary patterns in the extreme acidophile Ferroplasma acidiphilum.</title>
        <authorList>
            <person name="Golyshina O.V."/>
            <person name="Kozyavkin S.A."/>
            <person name="Tatusov R.L."/>
            <person name="Slesarev A.I."/>
            <person name="Golyshin P.N."/>
        </authorList>
    </citation>
    <scope>NUCLEOTIDE SEQUENCE [LARGE SCALE GENOMIC DNA]</scope>
    <source>
        <strain evidence="2">Berkeley</strain>
        <strain evidence="4">Y</strain>
    </source>
</reference>
<organism evidence="2 4">
    <name type="scientific">Ferroplasma acidiphilum</name>
    <dbReference type="NCBI Taxonomy" id="74969"/>
    <lineage>
        <taxon>Archaea</taxon>
        <taxon>Methanobacteriati</taxon>
        <taxon>Thermoplasmatota</taxon>
        <taxon>Thermoplasmata</taxon>
        <taxon>Thermoplasmatales</taxon>
        <taxon>Ferroplasmaceae</taxon>
        <taxon>Ferroplasma</taxon>
    </lineage>
</organism>
<dbReference type="PANTHER" id="PTHR48207:SF3">
    <property type="entry name" value="SUCCINATE--HYDROXYMETHYLGLUTARATE COA-TRANSFERASE"/>
    <property type="match status" value="1"/>
</dbReference>
<dbReference type="AlphaFoldDB" id="A0A1V0N5S7"/>
<evidence type="ECO:0000313" key="5">
    <source>
        <dbReference type="Proteomes" id="UP000546917"/>
    </source>
</evidence>
<dbReference type="InterPro" id="IPR044855">
    <property type="entry name" value="CoA-Trfase_III_dom3_sf"/>
</dbReference>
<evidence type="ECO:0000313" key="4">
    <source>
        <dbReference type="Proteomes" id="UP000192050"/>
    </source>
</evidence>
<dbReference type="SUPFAM" id="SSF89796">
    <property type="entry name" value="CoA-transferase family III (CaiB/BaiF)"/>
    <property type="match status" value="1"/>
</dbReference>
<evidence type="ECO:0000313" key="2">
    <source>
        <dbReference type="EMBL" id="ARD85436.1"/>
    </source>
</evidence>
<evidence type="ECO:0000313" key="3">
    <source>
        <dbReference type="EMBL" id="NOL59518.1"/>
    </source>
</evidence>
<dbReference type="Pfam" id="PF02515">
    <property type="entry name" value="CoA_transf_3"/>
    <property type="match status" value="1"/>
</dbReference>
<dbReference type="EMBL" id="CP015363">
    <property type="protein sequence ID" value="ARD85436.1"/>
    <property type="molecule type" value="Genomic_DNA"/>
</dbReference>
<proteinExistence type="predicted"/>
<dbReference type="Gene3D" id="3.40.50.10540">
    <property type="entry name" value="Crotonobetainyl-coa:carnitine coa-transferase, domain 1"/>
    <property type="match status" value="1"/>
</dbReference>
<dbReference type="STRING" id="74969.FAD_1590"/>
<evidence type="ECO:0000256" key="1">
    <source>
        <dbReference type="ARBA" id="ARBA00022679"/>
    </source>
</evidence>
<name>A0A1V0N5S7_9ARCH</name>
<dbReference type="KEGG" id="fai:FAD_1590"/>
<dbReference type="InterPro" id="IPR050483">
    <property type="entry name" value="CoA-transferase_III_domain"/>
</dbReference>
<dbReference type="InterPro" id="IPR003673">
    <property type="entry name" value="CoA-Trfase_fam_III"/>
</dbReference>
<protein>
    <submittedName>
        <fullName evidence="2">Carnitine dehydratase</fullName>
    </submittedName>
    <submittedName>
        <fullName evidence="3">CoA transferase</fullName>
    </submittedName>
</protein>
<dbReference type="OrthoDB" id="28444at2157"/>
<dbReference type="Gene3D" id="3.30.1540.10">
    <property type="entry name" value="formyl-coa transferase, domain 3"/>
    <property type="match status" value="1"/>
</dbReference>